<dbReference type="InterPro" id="IPR018247">
    <property type="entry name" value="EF_Hand_1_Ca_BS"/>
</dbReference>
<evidence type="ECO:0000256" key="10">
    <source>
        <dbReference type="SAM" id="SignalP"/>
    </source>
</evidence>
<evidence type="ECO:0000256" key="2">
    <source>
        <dbReference type="ARBA" id="ARBA00022448"/>
    </source>
</evidence>
<accession>A0ABN0RU14</accession>
<dbReference type="Gene3D" id="2.40.170.20">
    <property type="entry name" value="TonB-dependent receptor, beta-barrel domain"/>
    <property type="match status" value="1"/>
</dbReference>
<dbReference type="EMBL" id="JFBS01000001">
    <property type="protein sequence ID" value="EXG77730.1"/>
    <property type="molecule type" value="Genomic_DNA"/>
</dbReference>
<dbReference type="InterPro" id="IPR039426">
    <property type="entry name" value="TonB-dep_rcpt-like"/>
</dbReference>
<gene>
    <name evidence="13" type="ORF">XylorDRAFT_0074</name>
</gene>
<reference evidence="13" key="1">
    <citation type="submission" date="2013-07" db="EMBL/GenBank/DDBJ databases">
        <authorList>
            <consortium name="DOE Joint Genome Institute"/>
            <person name="Anderson I."/>
            <person name="Huntemann M."/>
            <person name="Han J."/>
            <person name="Chen A."/>
            <person name="Kyrpides N."/>
            <person name="Mavromatis K."/>
            <person name="Markowitz V."/>
            <person name="Palaniappan K."/>
            <person name="Ivanova N."/>
            <person name="Schaumberg A."/>
            <person name="Pati A."/>
            <person name="Liolios K."/>
            <person name="Nordberg H.P."/>
            <person name="Cantor M.N."/>
            <person name="Hua S.X."/>
            <person name="Woyke T."/>
        </authorList>
    </citation>
    <scope>NUCLEOTIDE SEQUENCE [LARGE SCALE GENOMIC DNA]</scope>
    <source>
        <strain evidence="13">DSM 17970</strain>
    </source>
</reference>
<dbReference type="Proteomes" id="UP000243438">
    <property type="component" value="Unassembled WGS sequence"/>
</dbReference>
<dbReference type="InterPro" id="IPR008969">
    <property type="entry name" value="CarboxyPept-like_regulatory"/>
</dbReference>
<evidence type="ECO:0000256" key="3">
    <source>
        <dbReference type="ARBA" id="ARBA00022452"/>
    </source>
</evidence>
<keyword evidence="3 8" id="KW-1134">Transmembrane beta strand</keyword>
<dbReference type="SUPFAM" id="SSF56935">
    <property type="entry name" value="Porins"/>
    <property type="match status" value="1"/>
</dbReference>
<feature type="domain" description="TonB-dependent receptor-like beta-barrel" evidence="11">
    <location>
        <begin position="466"/>
        <end position="843"/>
    </location>
</feature>
<dbReference type="PROSITE" id="PS52016">
    <property type="entry name" value="TONB_DEPENDENT_REC_3"/>
    <property type="match status" value="1"/>
</dbReference>
<dbReference type="NCBIfam" id="TIGR04057">
    <property type="entry name" value="SusC_RagA_signa"/>
    <property type="match status" value="1"/>
</dbReference>
<evidence type="ECO:0000256" key="9">
    <source>
        <dbReference type="RuleBase" id="RU003357"/>
    </source>
</evidence>
<evidence type="ECO:0000256" key="5">
    <source>
        <dbReference type="ARBA" id="ARBA00023077"/>
    </source>
</evidence>
<dbReference type="Gene3D" id="2.170.130.10">
    <property type="entry name" value="TonB-dependent receptor, plug domain"/>
    <property type="match status" value="1"/>
</dbReference>
<dbReference type="InterPro" id="IPR000531">
    <property type="entry name" value="Beta-barrel_TonB"/>
</dbReference>
<keyword evidence="4 8" id="KW-0812">Transmembrane</keyword>
<dbReference type="InterPro" id="IPR012910">
    <property type="entry name" value="Plug_dom"/>
</dbReference>
<dbReference type="Gene3D" id="2.60.40.1120">
    <property type="entry name" value="Carboxypeptidase-like, regulatory domain"/>
    <property type="match status" value="1"/>
</dbReference>
<feature type="domain" description="TonB-dependent receptor plug" evidence="12">
    <location>
        <begin position="114"/>
        <end position="221"/>
    </location>
</feature>
<protein>
    <submittedName>
        <fullName evidence="13">TonB-linked outer membrane protein, SusC/RagA family</fullName>
    </submittedName>
</protein>
<dbReference type="NCBIfam" id="TIGR04056">
    <property type="entry name" value="OMP_RagA_SusC"/>
    <property type="match status" value="1"/>
</dbReference>
<evidence type="ECO:0000256" key="6">
    <source>
        <dbReference type="ARBA" id="ARBA00023136"/>
    </source>
</evidence>
<evidence type="ECO:0000256" key="4">
    <source>
        <dbReference type="ARBA" id="ARBA00022692"/>
    </source>
</evidence>
<dbReference type="SUPFAM" id="SSF49464">
    <property type="entry name" value="Carboxypeptidase regulatory domain-like"/>
    <property type="match status" value="1"/>
</dbReference>
<dbReference type="Pfam" id="PF00593">
    <property type="entry name" value="TonB_dep_Rec_b-barrel"/>
    <property type="match status" value="1"/>
</dbReference>
<dbReference type="Pfam" id="PF13715">
    <property type="entry name" value="CarbopepD_reg_2"/>
    <property type="match status" value="1"/>
</dbReference>
<dbReference type="InterPro" id="IPR036942">
    <property type="entry name" value="Beta-barrel_TonB_sf"/>
</dbReference>
<feature type="signal peptide" evidence="10">
    <location>
        <begin position="1"/>
        <end position="22"/>
    </location>
</feature>
<name>A0ABN0RU14_9BACT</name>
<keyword evidence="5 9" id="KW-0798">TonB box</keyword>
<dbReference type="InterPro" id="IPR023997">
    <property type="entry name" value="TonB-dep_OMP_SusC/RagA_CS"/>
</dbReference>
<keyword evidence="2 8" id="KW-0813">Transport</keyword>
<comment type="caution">
    <text evidence="13">The sequence shown here is derived from an EMBL/GenBank/DDBJ whole genome shotgun (WGS) entry which is preliminary data.</text>
</comment>
<keyword evidence="14" id="KW-1185">Reference proteome</keyword>
<keyword evidence="6 8" id="KW-0472">Membrane</keyword>
<evidence type="ECO:0000259" key="12">
    <source>
        <dbReference type="Pfam" id="PF07715"/>
    </source>
</evidence>
<feature type="chain" id="PRO_5045788488" evidence="10">
    <location>
        <begin position="23"/>
        <end position="1102"/>
    </location>
</feature>
<evidence type="ECO:0000313" key="13">
    <source>
        <dbReference type="EMBL" id="EXG77730.1"/>
    </source>
</evidence>
<dbReference type="PROSITE" id="PS00018">
    <property type="entry name" value="EF_HAND_1"/>
    <property type="match status" value="1"/>
</dbReference>
<dbReference type="InterPro" id="IPR037066">
    <property type="entry name" value="Plug_dom_sf"/>
</dbReference>
<evidence type="ECO:0000313" key="14">
    <source>
        <dbReference type="Proteomes" id="UP000243438"/>
    </source>
</evidence>
<proteinExistence type="inferred from homology"/>
<evidence type="ECO:0000259" key="11">
    <source>
        <dbReference type="Pfam" id="PF00593"/>
    </source>
</evidence>
<comment type="similarity">
    <text evidence="8 9">Belongs to the TonB-dependent receptor family.</text>
</comment>
<evidence type="ECO:0000256" key="7">
    <source>
        <dbReference type="ARBA" id="ARBA00023237"/>
    </source>
</evidence>
<comment type="subcellular location">
    <subcellularLocation>
        <location evidence="1 8">Cell outer membrane</location>
        <topology evidence="1 8">Multi-pass membrane protein</topology>
    </subcellularLocation>
</comment>
<organism evidence="13 14">
    <name type="scientific">Xylanibacter oryzae DSM 17970</name>
    <dbReference type="NCBI Taxonomy" id="915438"/>
    <lineage>
        <taxon>Bacteria</taxon>
        <taxon>Pseudomonadati</taxon>
        <taxon>Bacteroidota</taxon>
        <taxon>Bacteroidia</taxon>
        <taxon>Bacteroidales</taxon>
        <taxon>Prevotellaceae</taxon>
        <taxon>Xylanibacter</taxon>
    </lineage>
</organism>
<sequence>MYKLRRISLTLLLSMLCLVTFAQKNLTGSVKDSNGDPMIGVTVKVKGTSFGAATDLNGNFTLQNVKNDAQLVFSYIGCATQTVSTNGRTNITVVMKDDSKSLDDVVVIGYGTMKKRDLTGSVASVNSDKLTAIPVADVSQALQGKLPGVSVTSQDGRPGANVSIRVRGGGSITQSNDPLFIVDGVPTSSISEIPAEQIESIDVLKDASSTAIYGARGANGVILVTTKGAKEGKVRVSYSGYMQINKAAKTLKGQDAQDYVEDLWSYGAAMQTVSGSYGDAVAKCFGLGSAYGNHFNDYANVNGHNWTDDLLRTTTSWNHNISISGGTDKTQMVFNAGYLNDKGIKDKSGFSRWNIDLKLKQKLLKNLTFDADVRYHEVEVQGSDGMVNSRGSALSYAYAFCPIEKFFGDGDYNTGFGNGGGNLMDPAKSPLAVSNDITSINDRQALHGTFDLTWEIIKGLTYKTELGVGRNWSKSKYWDGGLVSDWTKGYSYAKLGTGDGWRLSFTNTLNYQVQGLSKAHNLSVLLGSELLASKSDSQTMVGANYPITFDMNQAFGMIGMYAKNDPYTYFNNSVGIPNKTKSWFGRANYAYLDRYLITATLRADGSSKFAPNKQWGYFPAAAFAWRIIDEPFMKSTTEWLSNLKLRLSYGEAGSDNINSSLWQETYDMQEVITNGQSGLQFSSTGLKSNPNLKWETTVSRNIGVDFGLFNNRLSGSVDFYWNYTKDLLMKVPIDASTGYSYQYQNVGRTSNKGIELGLNYDIINTKDFSLNISGTYNYNKNNIDELADGVTTGYSSKWASSATQPLYDYAFRVGSPVGLIRGYKCDGFYTTNDFNYDAATKTYTLKDNVPDEGTFMGTYNGRKNFLVKKTTKDSNGAATTTDANAFPGAVKIHDENGDGKIDENDITDLGKVTPAHTGGFNIAARYKNVDFGATFTYAFGGHVYNATALSSLYGNKDNSFGCNRLDIANKCYKIYSVENGELHPLTTPEELNAANAGAEYWLPYYENGVTLSTFVERSDYLRLNTLTIGYTLPKSLTSKIGIQRCRIYATASNVFCITGYSGLDPEVNTKEDMNSSEYPTIGLDFGSYPRSRSFTFGLNLDF</sequence>
<evidence type="ECO:0000256" key="8">
    <source>
        <dbReference type="PROSITE-ProRule" id="PRU01360"/>
    </source>
</evidence>
<keyword evidence="7 8" id="KW-0998">Cell outer membrane</keyword>
<dbReference type="RefSeq" id="WP_036875949.1">
    <property type="nucleotide sequence ID" value="NZ_KK073873.1"/>
</dbReference>
<dbReference type="Pfam" id="PF07715">
    <property type="entry name" value="Plug"/>
    <property type="match status" value="1"/>
</dbReference>
<dbReference type="InterPro" id="IPR023996">
    <property type="entry name" value="TonB-dep_OMP_SusC/RagA"/>
</dbReference>
<keyword evidence="10" id="KW-0732">Signal</keyword>
<evidence type="ECO:0000256" key="1">
    <source>
        <dbReference type="ARBA" id="ARBA00004571"/>
    </source>
</evidence>